<keyword evidence="1" id="KW-1133">Transmembrane helix</keyword>
<dbReference type="PROSITE" id="PS51178">
    <property type="entry name" value="PASTA"/>
    <property type="match status" value="1"/>
</dbReference>
<dbReference type="InterPro" id="IPR005543">
    <property type="entry name" value="PASTA_dom"/>
</dbReference>
<dbReference type="OrthoDB" id="1956031at2"/>
<gene>
    <name evidence="3" type="ORF">R28058_17471</name>
</gene>
<proteinExistence type="predicted"/>
<dbReference type="AlphaFoldDB" id="A0A0C7G6G1"/>
<accession>A0A0C7G6G1</accession>
<sequence length="238" mass="27796">MRRSLIISTIVVIISIVFIVDLIVGRFSNTKVIKTDGKNVKSKIENKSKENIKSDDYEYIQIPNFKGSYQSDVNEFAKNNDIKYELGETISTSKYQLKGLVASQSIKPGKKISKEEILKVNLYNFDKDYNITKESDTSYNLIQNKKLRKGETLNKSYYQSIIYDAQCVGTVEESYRIADTILNQMWRDLKISLSQGQFEALRESQRNWVQEKEKTEDMKIKTMMTIERCNYLLSTYYR</sequence>
<evidence type="ECO:0000313" key="3">
    <source>
        <dbReference type="EMBL" id="CEQ04014.1"/>
    </source>
</evidence>
<evidence type="ECO:0000313" key="4">
    <source>
        <dbReference type="Proteomes" id="UP000049127"/>
    </source>
</evidence>
<protein>
    <submittedName>
        <fullName evidence="3">PASTA domain</fullName>
    </submittedName>
</protein>
<dbReference type="Pfam" id="PF07007">
    <property type="entry name" value="LprI"/>
    <property type="match status" value="1"/>
</dbReference>
<keyword evidence="1" id="KW-0472">Membrane</keyword>
<feature type="transmembrane region" description="Helical" evidence="1">
    <location>
        <begin position="6"/>
        <end position="24"/>
    </location>
</feature>
<dbReference type="InterPro" id="IPR009739">
    <property type="entry name" value="LprI-like_N"/>
</dbReference>
<name>A0A0C7G6G1_PARSO</name>
<feature type="domain" description="PASTA" evidence="2">
    <location>
        <begin position="56"/>
        <end position="124"/>
    </location>
</feature>
<evidence type="ECO:0000256" key="1">
    <source>
        <dbReference type="SAM" id="Phobius"/>
    </source>
</evidence>
<evidence type="ECO:0000259" key="2">
    <source>
        <dbReference type="PROSITE" id="PS51178"/>
    </source>
</evidence>
<dbReference type="EMBL" id="CEKZ01000003">
    <property type="protein sequence ID" value="CEQ04014.1"/>
    <property type="molecule type" value="Genomic_DNA"/>
</dbReference>
<organism evidence="3 4">
    <name type="scientific">Paraclostridium sordellii</name>
    <name type="common">Clostridium sordellii</name>
    <dbReference type="NCBI Taxonomy" id="1505"/>
    <lineage>
        <taxon>Bacteria</taxon>
        <taxon>Bacillati</taxon>
        <taxon>Bacillota</taxon>
        <taxon>Clostridia</taxon>
        <taxon>Peptostreptococcales</taxon>
        <taxon>Peptostreptococcaceae</taxon>
        <taxon>Paraclostridium</taxon>
    </lineage>
</organism>
<dbReference type="RefSeq" id="WP_055338047.1">
    <property type="nucleotide sequence ID" value="NZ_CDNF01000034.1"/>
</dbReference>
<dbReference type="Proteomes" id="UP000049127">
    <property type="component" value="Unassembled WGS sequence"/>
</dbReference>
<keyword evidence="1" id="KW-0812">Transmembrane</keyword>
<dbReference type="Pfam" id="PF03793">
    <property type="entry name" value="PASTA"/>
    <property type="match status" value="1"/>
</dbReference>
<reference evidence="3 4" key="1">
    <citation type="submission" date="2015-01" db="EMBL/GenBank/DDBJ databases">
        <authorList>
            <person name="Aslett A.Martin."/>
            <person name="De Silva Nishadi"/>
        </authorList>
    </citation>
    <scope>NUCLEOTIDE SEQUENCE [LARGE SCALE GENOMIC DNA]</scope>
    <source>
        <strain evidence="3 4">R28058</strain>
    </source>
</reference>